<organism evidence="2 3">
    <name type="scientific">candidate division GN15 bacterium</name>
    <dbReference type="NCBI Taxonomy" id="2072418"/>
    <lineage>
        <taxon>Bacteria</taxon>
        <taxon>candidate division GN15</taxon>
    </lineage>
</organism>
<keyword evidence="1" id="KW-0732">Signal</keyword>
<evidence type="ECO:0000313" key="2">
    <source>
        <dbReference type="EMBL" id="PWB74749.1"/>
    </source>
</evidence>
<feature type="signal peptide" evidence="1">
    <location>
        <begin position="1"/>
        <end position="18"/>
    </location>
</feature>
<evidence type="ECO:0008006" key="4">
    <source>
        <dbReference type="Google" id="ProtNLM"/>
    </source>
</evidence>
<dbReference type="AlphaFoldDB" id="A0A855X4G8"/>
<evidence type="ECO:0000256" key="1">
    <source>
        <dbReference type="SAM" id="SignalP"/>
    </source>
</evidence>
<dbReference type="EMBL" id="PQAP01000023">
    <property type="protein sequence ID" value="PWB74749.1"/>
    <property type="molecule type" value="Genomic_DNA"/>
</dbReference>
<comment type="caution">
    <text evidence="2">The sequence shown here is derived from an EMBL/GenBank/DDBJ whole genome shotgun (WGS) entry which is preliminary data.</text>
</comment>
<feature type="chain" id="PRO_5032474338" description="Secreted protein" evidence="1">
    <location>
        <begin position="19"/>
        <end position="239"/>
    </location>
</feature>
<accession>A0A855X4G8</accession>
<proteinExistence type="predicted"/>
<reference evidence="2 3" key="1">
    <citation type="journal article" date="2018" name="ISME J.">
        <title>A methanotrophic archaeon couples anaerobic oxidation of methane to Fe(III) reduction.</title>
        <authorList>
            <person name="Cai C."/>
            <person name="Leu A.O."/>
            <person name="Xie G.J."/>
            <person name="Guo J."/>
            <person name="Feng Y."/>
            <person name="Zhao J.X."/>
            <person name="Tyson G.W."/>
            <person name="Yuan Z."/>
            <person name="Hu S."/>
        </authorList>
    </citation>
    <scope>NUCLEOTIDE SEQUENCE [LARGE SCALE GENOMIC DNA]</scope>
    <source>
        <strain evidence="2">FeB_12</strain>
    </source>
</reference>
<dbReference type="Proteomes" id="UP000250918">
    <property type="component" value="Unassembled WGS sequence"/>
</dbReference>
<evidence type="ECO:0000313" key="3">
    <source>
        <dbReference type="Proteomes" id="UP000250918"/>
    </source>
</evidence>
<gene>
    <name evidence="2" type="ORF">C3F09_03410</name>
</gene>
<protein>
    <recommendedName>
        <fullName evidence="4">Secreted protein</fullName>
    </recommendedName>
</protein>
<sequence>MRKLVLLAALLVSATVSAADKQCPSDEAAKAGMSPIAGFHEVIAPLWHAAYPDTNYEAMLKAGPDVEKAFGPIAGMEARMKNVGRKAAFLTNREEFSKLVKRYAAACRAGNKDSVYLLLPQLHDAFEKTASACTPTPYPEFDGLMVTVDLILHSHLPKGNVAGTVGSTETLVAKAKNLTPESLPESLQDKKESITPEFEAIRALAGRMQETCSKNEMVKYKALAEELKEKLTAFSADYL</sequence>
<name>A0A855X4G8_9BACT</name>